<evidence type="ECO:0000256" key="6">
    <source>
        <dbReference type="ARBA" id="ARBA00023134"/>
    </source>
</evidence>
<dbReference type="RefSeq" id="WP_166523114.1">
    <property type="nucleotide sequence ID" value="NZ_JAAABI010000002.1"/>
</dbReference>
<keyword evidence="3 11" id="KW-0547">Nucleotide-binding</keyword>
<dbReference type="CDD" id="cd01890">
    <property type="entry name" value="LepA"/>
    <property type="match status" value="1"/>
</dbReference>
<dbReference type="GO" id="GO:0005886">
    <property type="term" value="C:plasma membrane"/>
    <property type="evidence" value="ECO:0007669"/>
    <property type="project" value="UniProtKB-SubCell"/>
</dbReference>
<evidence type="ECO:0000256" key="1">
    <source>
        <dbReference type="ARBA" id="ARBA00005454"/>
    </source>
</evidence>
<comment type="similarity">
    <text evidence="10">Belongs to the GTP-binding elongation factor family. LepA subfamily.</text>
</comment>
<keyword evidence="7 11" id="KW-0472">Membrane</keyword>
<dbReference type="Pfam" id="PF00009">
    <property type="entry name" value="GTP_EFTU"/>
    <property type="match status" value="1"/>
</dbReference>
<dbReference type="GO" id="GO:0005525">
    <property type="term" value="F:GTP binding"/>
    <property type="evidence" value="ECO:0007669"/>
    <property type="project" value="UniProtKB-UniRule"/>
</dbReference>
<dbReference type="InterPro" id="IPR035654">
    <property type="entry name" value="LepA_IV"/>
</dbReference>
<dbReference type="Gene3D" id="3.30.70.240">
    <property type="match status" value="1"/>
</dbReference>
<dbReference type="CDD" id="cd03699">
    <property type="entry name" value="EF4_II"/>
    <property type="match status" value="1"/>
</dbReference>
<dbReference type="InterPro" id="IPR027417">
    <property type="entry name" value="P-loop_NTPase"/>
</dbReference>
<dbReference type="GO" id="GO:0045727">
    <property type="term" value="P:positive regulation of translation"/>
    <property type="evidence" value="ECO:0007669"/>
    <property type="project" value="UniProtKB-UniRule"/>
</dbReference>
<dbReference type="PANTHER" id="PTHR43512">
    <property type="entry name" value="TRANSLATION FACTOR GUF1-RELATED"/>
    <property type="match status" value="1"/>
</dbReference>
<evidence type="ECO:0000256" key="9">
    <source>
        <dbReference type="ARBA" id="ARBA00057626"/>
    </source>
</evidence>
<dbReference type="FunFam" id="2.40.30.10:FF:000015">
    <property type="entry name" value="Translation factor GUF1, mitochondrial"/>
    <property type="match status" value="1"/>
</dbReference>
<dbReference type="HAMAP" id="MF_00071">
    <property type="entry name" value="LepA"/>
    <property type="match status" value="1"/>
</dbReference>
<keyword evidence="13" id="KW-0251">Elongation factor</keyword>
<dbReference type="GO" id="GO:0043022">
    <property type="term" value="F:ribosome binding"/>
    <property type="evidence" value="ECO:0007669"/>
    <property type="project" value="UniProtKB-UniRule"/>
</dbReference>
<evidence type="ECO:0000256" key="3">
    <source>
        <dbReference type="ARBA" id="ARBA00022741"/>
    </source>
</evidence>
<evidence type="ECO:0000313" key="13">
    <source>
        <dbReference type="EMBL" id="NAY91706.1"/>
    </source>
</evidence>
<dbReference type="InterPro" id="IPR006297">
    <property type="entry name" value="EF-4"/>
</dbReference>
<evidence type="ECO:0000256" key="7">
    <source>
        <dbReference type="ARBA" id="ARBA00023136"/>
    </source>
</evidence>
<comment type="caution">
    <text evidence="13">The sequence shown here is derived from an EMBL/GenBank/DDBJ whole genome shotgun (WGS) entry which is preliminary data.</text>
</comment>
<dbReference type="SUPFAM" id="SSF54980">
    <property type="entry name" value="EF-G C-terminal domain-like"/>
    <property type="match status" value="2"/>
</dbReference>
<dbReference type="SUPFAM" id="SSF50447">
    <property type="entry name" value="Translation proteins"/>
    <property type="match status" value="1"/>
</dbReference>
<evidence type="ECO:0000256" key="4">
    <source>
        <dbReference type="ARBA" id="ARBA00022801"/>
    </source>
</evidence>
<comment type="similarity">
    <text evidence="1 11">Belongs to the TRAFAC class translation factor GTPase superfamily. Classic translation factor GTPase family. LepA subfamily.</text>
</comment>
<proteinExistence type="inferred from homology"/>
<keyword evidence="6 11" id="KW-0342">GTP-binding</keyword>
<name>A0A964WX29_9FLAO</name>
<reference evidence="13" key="1">
    <citation type="submission" date="2020-01" db="EMBL/GenBank/DDBJ databases">
        <title>Muricauda ochracea sp. nov., isolated from a tidal flat of Garorim bay in Korea.</title>
        <authorList>
            <person name="Kim D."/>
            <person name="Yoo Y."/>
            <person name="Kim J.-J."/>
        </authorList>
    </citation>
    <scope>NUCLEOTIDE SEQUENCE</scope>
    <source>
        <strain evidence="13">JGD-17</strain>
    </source>
</reference>
<dbReference type="FunFam" id="3.30.70.2570:FF:000001">
    <property type="entry name" value="Translation factor GUF1, mitochondrial"/>
    <property type="match status" value="1"/>
</dbReference>
<dbReference type="PANTHER" id="PTHR43512:SF4">
    <property type="entry name" value="TRANSLATION FACTOR GUF1 HOMOLOG, CHLOROPLASTIC"/>
    <property type="match status" value="1"/>
</dbReference>
<dbReference type="GO" id="GO:0003924">
    <property type="term" value="F:GTPase activity"/>
    <property type="evidence" value="ECO:0007669"/>
    <property type="project" value="UniProtKB-UniRule"/>
</dbReference>
<dbReference type="InterPro" id="IPR005225">
    <property type="entry name" value="Small_GTP-bd"/>
</dbReference>
<evidence type="ECO:0000259" key="12">
    <source>
        <dbReference type="PROSITE" id="PS51722"/>
    </source>
</evidence>
<evidence type="ECO:0000256" key="5">
    <source>
        <dbReference type="ARBA" id="ARBA00022917"/>
    </source>
</evidence>
<evidence type="ECO:0000313" key="14">
    <source>
        <dbReference type="Proteomes" id="UP000667650"/>
    </source>
</evidence>
<dbReference type="FunFam" id="3.30.70.240:FF:000007">
    <property type="entry name" value="Translation factor GUF1, mitochondrial"/>
    <property type="match status" value="1"/>
</dbReference>
<dbReference type="FunFam" id="3.30.70.870:FF:000004">
    <property type="entry name" value="Translation factor GUF1, mitochondrial"/>
    <property type="match status" value="1"/>
</dbReference>
<accession>A0A964WX29</accession>
<dbReference type="Proteomes" id="UP000667650">
    <property type="component" value="Unassembled WGS sequence"/>
</dbReference>
<dbReference type="Pfam" id="PF00679">
    <property type="entry name" value="EFG_C"/>
    <property type="match status" value="1"/>
</dbReference>
<dbReference type="Pfam" id="PF03144">
    <property type="entry name" value="GTP_EFTU_D2"/>
    <property type="match status" value="1"/>
</dbReference>
<feature type="binding site" evidence="11">
    <location>
        <begin position="14"/>
        <end position="19"/>
    </location>
    <ligand>
        <name>GTP</name>
        <dbReference type="ChEBI" id="CHEBI:37565"/>
    </ligand>
</feature>
<dbReference type="NCBIfam" id="TIGR01393">
    <property type="entry name" value="lepA"/>
    <property type="match status" value="1"/>
</dbReference>
<dbReference type="GO" id="GO:0003746">
    <property type="term" value="F:translation elongation factor activity"/>
    <property type="evidence" value="ECO:0007669"/>
    <property type="project" value="UniProtKB-UniRule"/>
</dbReference>
<dbReference type="PROSITE" id="PS51722">
    <property type="entry name" value="G_TR_2"/>
    <property type="match status" value="1"/>
</dbReference>
<dbReference type="InterPro" id="IPR038363">
    <property type="entry name" value="LepA_C_sf"/>
</dbReference>
<dbReference type="PRINTS" id="PR00315">
    <property type="entry name" value="ELONGATNFCT"/>
</dbReference>
<keyword evidence="14" id="KW-1185">Reference proteome</keyword>
<dbReference type="InterPro" id="IPR000795">
    <property type="entry name" value="T_Tr_GTP-bd_dom"/>
</dbReference>
<keyword evidence="2 11" id="KW-1003">Cell membrane</keyword>
<comment type="catalytic activity">
    <reaction evidence="8 11">
        <text>GTP + H2O = GDP + phosphate + H(+)</text>
        <dbReference type="Rhea" id="RHEA:19669"/>
        <dbReference type="ChEBI" id="CHEBI:15377"/>
        <dbReference type="ChEBI" id="CHEBI:15378"/>
        <dbReference type="ChEBI" id="CHEBI:37565"/>
        <dbReference type="ChEBI" id="CHEBI:43474"/>
        <dbReference type="ChEBI" id="CHEBI:58189"/>
        <dbReference type="EC" id="3.6.5.n1"/>
    </reaction>
</comment>
<evidence type="ECO:0000256" key="8">
    <source>
        <dbReference type="ARBA" id="ARBA00050293"/>
    </source>
</evidence>
<sequence length="598" mass="66613">MKNIRNFCIIAHIDHGKSTLADRLLDFTGSVTEREKQDQLLDNMDLERERGITIKSHAIQMEYVHDGEHYVLNLIDTPGHVDFSYEVSRSIAACEGALLVVDAAQSIQAQTISNLYLALENDLEIIPVLNKVDLPSANPEEVTDDIVDLLGCRSEEVIPASAKTGLGVEDILTAIIERIPAPKGNPNEPLQALVFDSVYNPFRGVETYFRVINGEIKKGQKIKFVATGKSYDADEVGTLKLVQVPKNKISAGDVGYLITGIKDAREVKVGDTITDAAKPTQNAIAGFEDVKPMVFAGIYPVDTEDFEELRSSMEKLQLNDASLVFTPESSAALGFGFRCGFLGMLHMEIIQERLEREFDMTVITTVPNVSYHAYSTKDEETPIIVNNPSDLPDPSTLSRVEEPYIKATIITKSDFVGNVMSLCIEKRGQIVNQTYLTTERVELIFDMPLAEIVFDFYDRLKTVSKGYASFDYTPIGMRVSKLVRVDILLNAQPVDALSALVHFDNAQTLGKKMCEKLKELIPRQQFDIPIQAAIGSKIISRETIKALRKDVTAKCYGGDISRKRKLLEKQKKGKKRMRQVGNVEIPQQAFMAVLKLND</sequence>
<dbReference type="NCBIfam" id="TIGR00231">
    <property type="entry name" value="small_GTP"/>
    <property type="match status" value="1"/>
</dbReference>
<dbReference type="CDD" id="cd16260">
    <property type="entry name" value="EF4_III"/>
    <property type="match status" value="1"/>
</dbReference>
<dbReference type="Gene3D" id="3.40.50.300">
    <property type="entry name" value="P-loop containing nucleotide triphosphate hydrolases"/>
    <property type="match status" value="1"/>
</dbReference>
<dbReference type="Gene3D" id="3.30.70.2570">
    <property type="entry name" value="Elongation factor 4, C-terminal domain"/>
    <property type="match status" value="1"/>
</dbReference>
<dbReference type="FunFam" id="3.40.50.300:FF:000078">
    <property type="entry name" value="Elongation factor 4"/>
    <property type="match status" value="1"/>
</dbReference>
<dbReference type="Gene3D" id="2.40.30.10">
    <property type="entry name" value="Translation factors"/>
    <property type="match status" value="1"/>
</dbReference>
<dbReference type="InterPro" id="IPR000640">
    <property type="entry name" value="EFG_V-like"/>
</dbReference>
<comment type="function">
    <text evidence="9 11">Required for accurate and efficient protein synthesis under certain stress conditions. May act as a fidelity factor of the translation reaction, by catalyzing a one-codon backward translocation of tRNAs on improperly translocated ribosomes. Back-translocation proceeds from a post-translocation (POST) complex to a pre-translocation (PRE) complex, thus giving elongation factor G a second chance to translocate the tRNAs correctly. Binds to ribosomes in a GTP-dependent manner.</text>
</comment>
<keyword evidence="5 11" id="KW-0648">Protein biosynthesis</keyword>
<dbReference type="CDD" id="cd03709">
    <property type="entry name" value="lepA_C"/>
    <property type="match status" value="1"/>
</dbReference>
<keyword evidence="4 11" id="KW-0378">Hydrolase</keyword>
<feature type="domain" description="Tr-type G" evidence="12">
    <location>
        <begin position="2"/>
        <end position="183"/>
    </location>
</feature>
<dbReference type="SUPFAM" id="SSF52540">
    <property type="entry name" value="P-loop containing nucleoside triphosphate hydrolases"/>
    <property type="match status" value="1"/>
</dbReference>
<evidence type="ECO:0000256" key="10">
    <source>
        <dbReference type="ARBA" id="ARBA00061052"/>
    </source>
</evidence>
<dbReference type="AlphaFoldDB" id="A0A964WX29"/>
<dbReference type="InterPro" id="IPR004161">
    <property type="entry name" value="EFTu-like_2"/>
</dbReference>
<evidence type="ECO:0000256" key="11">
    <source>
        <dbReference type="HAMAP-Rule" id="MF_00071"/>
    </source>
</evidence>
<dbReference type="Gene3D" id="3.30.70.870">
    <property type="entry name" value="Elongation Factor G (Translational Gtpase), domain 3"/>
    <property type="match status" value="1"/>
</dbReference>
<dbReference type="Pfam" id="PF06421">
    <property type="entry name" value="LepA_C"/>
    <property type="match status" value="1"/>
</dbReference>
<organism evidence="13 14">
    <name type="scientific">Flagellimonas ochracea</name>
    <dbReference type="NCBI Taxonomy" id="2696472"/>
    <lineage>
        <taxon>Bacteria</taxon>
        <taxon>Pseudomonadati</taxon>
        <taxon>Bacteroidota</taxon>
        <taxon>Flavobacteriia</taxon>
        <taxon>Flavobacteriales</taxon>
        <taxon>Flavobacteriaceae</taxon>
        <taxon>Flagellimonas</taxon>
    </lineage>
</organism>
<dbReference type="InterPro" id="IPR013842">
    <property type="entry name" value="LepA_CTD"/>
</dbReference>
<evidence type="ECO:0000256" key="2">
    <source>
        <dbReference type="ARBA" id="ARBA00022475"/>
    </source>
</evidence>
<protein>
    <recommendedName>
        <fullName evidence="11">Elongation factor 4</fullName>
        <shortName evidence="11">EF-4</shortName>
        <ecNumber evidence="11">3.6.5.n1</ecNumber>
    </recommendedName>
    <alternativeName>
        <fullName evidence="11">Ribosomal back-translocase LepA</fullName>
    </alternativeName>
</protein>
<dbReference type="InterPro" id="IPR035647">
    <property type="entry name" value="EFG_III/V"/>
</dbReference>
<comment type="subcellular location">
    <subcellularLocation>
        <location evidence="11">Cell membrane</location>
        <topology evidence="11">Peripheral membrane protein</topology>
        <orientation evidence="11">Cytoplasmic side</orientation>
    </subcellularLocation>
</comment>
<feature type="binding site" evidence="11">
    <location>
        <begin position="130"/>
        <end position="133"/>
    </location>
    <ligand>
        <name>GTP</name>
        <dbReference type="ChEBI" id="CHEBI:37565"/>
    </ligand>
</feature>
<dbReference type="InterPro" id="IPR009000">
    <property type="entry name" value="Transl_B-barrel_sf"/>
</dbReference>
<dbReference type="EC" id="3.6.5.n1" evidence="11"/>
<gene>
    <name evidence="11 13" type="primary">lepA</name>
    <name evidence="13" type="ORF">GTQ34_07240</name>
</gene>
<dbReference type="EMBL" id="JAAABI010000002">
    <property type="protein sequence ID" value="NAY91706.1"/>
    <property type="molecule type" value="Genomic_DNA"/>
</dbReference>